<dbReference type="AlphaFoldDB" id="A0A4Q0PNK0"/>
<organism evidence="1 2">
    <name type="scientific">Leeuwenhoekiella marinoflava</name>
    <dbReference type="NCBI Taxonomy" id="988"/>
    <lineage>
        <taxon>Bacteria</taxon>
        <taxon>Pseudomonadati</taxon>
        <taxon>Bacteroidota</taxon>
        <taxon>Flavobacteriia</taxon>
        <taxon>Flavobacteriales</taxon>
        <taxon>Flavobacteriaceae</taxon>
        <taxon>Leeuwenhoekiella</taxon>
    </lineage>
</organism>
<gene>
    <name evidence="1" type="ORF">DSL99_951</name>
</gene>
<comment type="caution">
    <text evidence="1">The sequence shown here is derived from an EMBL/GenBank/DDBJ whole genome shotgun (WGS) entry which is preliminary data.</text>
</comment>
<dbReference type="InterPro" id="IPR012657">
    <property type="entry name" value="23S_rRNA-intervening_sequence"/>
</dbReference>
<dbReference type="NCBIfam" id="TIGR02436">
    <property type="entry name" value="four helix bundle protein"/>
    <property type="match status" value="1"/>
</dbReference>
<reference evidence="1 2" key="1">
    <citation type="submission" date="2018-07" db="EMBL/GenBank/DDBJ databases">
        <title>Leeuwenhoekiella genomics.</title>
        <authorList>
            <person name="Tahon G."/>
            <person name="Willems A."/>
        </authorList>
    </citation>
    <scope>NUCLEOTIDE SEQUENCE [LARGE SCALE GENOMIC DNA]</scope>
    <source>
        <strain evidence="1 2">LMG 1345</strain>
    </source>
</reference>
<protein>
    <submittedName>
        <fullName evidence="1">Four helix bundle protein</fullName>
    </submittedName>
</protein>
<proteinExistence type="predicted"/>
<dbReference type="STRING" id="1122159.SAMN02745246_01208"/>
<dbReference type="EMBL" id="QOVL01000004">
    <property type="protein sequence ID" value="RXG32146.1"/>
    <property type="molecule type" value="Genomic_DNA"/>
</dbReference>
<dbReference type="Pfam" id="PF05635">
    <property type="entry name" value="23S_rRNA_IVP"/>
    <property type="match status" value="1"/>
</dbReference>
<name>A0A4Q0PNK0_9FLAO</name>
<dbReference type="InterPro" id="IPR036583">
    <property type="entry name" value="23S_rRNA_IVS_sf"/>
</dbReference>
<dbReference type="RefSeq" id="WP_083557853.1">
    <property type="nucleotide sequence ID" value="NZ_QOVL01000004.1"/>
</dbReference>
<sequence>MERGSGLIIDNKAEGFDCDGNREFINFLSYSKGGARELKSQLYRCFDKELITKDQFEEYSLKCQELQNKLEVL</sequence>
<dbReference type="Proteomes" id="UP000290608">
    <property type="component" value="Unassembled WGS sequence"/>
</dbReference>
<evidence type="ECO:0000313" key="2">
    <source>
        <dbReference type="Proteomes" id="UP000290608"/>
    </source>
</evidence>
<evidence type="ECO:0000313" key="1">
    <source>
        <dbReference type="EMBL" id="RXG32146.1"/>
    </source>
</evidence>
<dbReference type="Gene3D" id="1.20.1440.60">
    <property type="entry name" value="23S rRNA-intervening sequence"/>
    <property type="match status" value="1"/>
</dbReference>
<accession>A0A4Q0PNK0</accession>
<dbReference type="SUPFAM" id="SSF158446">
    <property type="entry name" value="IVS-encoded protein-like"/>
    <property type="match status" value="1"/>
</dbReference>